<dbReference type="GO" id="GO:0005524">
    <property type="term" value="F:ATP binding"/>
    <property type="evidence" value="ECO:0007669"/>
    <property type="project" value="UniProtKB-KW"/>
</dbReference>
<gene>
    <name evidence="7" type="ORF">N0B31_03040</name>
</gene>
<dbReference type="SMART" id="SM00382">
    <property type="entry name" value="AAA"/>
    <property type="match status" value="1"/>
</dbReference>
<dbReference type="RefSeq" id="WP_260594321.1">
    <property type="nucleotide sequence ID" value="NZ_CP104003.1"/>
</dbReference>
<evidence type="ECO:0000259" key="6">
    <source>
        <dbReference type="PROSITE" id="PS50893"/>
    </source>
</evidence>
<keyword evidence="4 7" id="KW-0067">ATP-binding</keyword>
<dbReference type="InterPro" id="IPR027417">
    <property type="entry name" value="P-loop_NTPase"/>
</dbReference>
<dbReference type="GO" id="GO:0016887">
    <property type="term" value="F:ATP hydrolysis activity"/>
    <property type="evidence" value="ECO:0007669"/>
    <property type="project" value="InterPro"/>
</dbReference>
<organism evidence="7 8">
    <name type="scientific">Salinirubellus salinus</name>
    <dbReference type="NCBI Taxonomy" id="1364945"/>
    <lineage>
        <taxon>Archaea</taxon>
        <taxon>Methanobacteriati</taxon>
        <taxon>Methanobacteriota</taxon>
        <taxon>Stenosarchaea group</taxon>
        <taxon>Halobacteria</taxon>
        <taxon>Halobacteriales</taxon>
        <taxon>Natronomonadaceae</taxon>
        <taxon>Salinirubellus</taxon>
    </lineage>
</organism>
<feature type="compositionally biased region" description="Basic and acidic residues" evidence="5">
    <location>
        <begin position="328"/>
        <end position="339"/>
    </location>
</feature>
<dbReference type="PROSITE" id="PS00211">
    <property type="entry name" value="ABC_TRANSPORTER_1"/>
    <property type="match status" value="1"/>
</dbReference>
<dbReference type="InterPro" id="IPR003593">
    <property type="entry name" value="AAA+_ATPase"/>
</dbReference>
<dbReference type="PROSITE" id="PS50893">
    <property type="entry name" value="ABC_TRANSPORTER_2"/>
    <property type="match status" value="1"/>
</dbReference>
<accession>A0A9E7R3R5</accession>
<evidence type="ECO:0000313" key="7">
    <source>
        <dbReference type="EMBL" id="UWM55266.1"/>
    </source>
</evidence>
<protein>
    <submittedName>
        <fullName evidence="7">ABC transporter ATP-binding protein</fullName>
    </submittedName>
</protein>
<feature type="domain" description="ABC transporter" evidence="6">
    <location>
        <begin position="21"/>
        <end position="258"/>
    </location>
</feature>
<evidence type="ECO:0000256" key="4">
    <source>
        <dbReference type="ARBA" id="ARBA00022840"/>
    </source>
</evidence>
<keyword evidence="3" id="KW-0547">Nucleotide-binding</keyword>
<keyword evidence="2" id="KW-0813">Transport</keyword>
<dbReference type="PANTHER" id="PTHR42711:SF5">
    <property type="entry name" value="ABC TRANSPORTER ATP-BINDING PROTEIN NATA"/>
    <property type="match status" value="1"/>
</dbReference>
<dbReference type="Proteomes" id="UP001057580">
    <property type="component" value="Chromosome"/>
</dbReference>
<comment type="similarity">
    <text evidence="1">Belongs to the ABC transporter superfamily.</text>
</comment>
<dbReference type="InterPro" id="IPR017871">
    <property type="entry name" value="ABC_transporter-like_CS"/>
</dbReference>
<dbReference type="AlphaFoldDB" id="A0A9E7R3R5"/>
<evidence type="ECO:0000256" key="5">
    <source>
        <dbReference type="SAM" id="MobiDB-lite"/>
    </source>
</evidence>
<dbReference type="InterPro" id="IPR050763">
    <property type="entry name" value="ABC_transporter_ATP-binding"/>
</dbReference>
<dbReference type="KEGG" id="ssai:N0B31_03040"/>
<evidence type="ECO:0000256" key="3">
    <source>
        <dbReference type="ARBA" id="ARBA00022741"/>
    </source>
</evidence>
<proteinExistence type="inferred from homology"/>
<evidence type="ECO:0000256" key="1">
    <source>
        <dbReference type="ARBA" id="ARBA00005417"/>
    </source>
</evidence>
<sequence length="351" mass="37558">MNANGQVPAAVDAAATSAPALVVRDLEKRYGRGDGAVTALDGVSFEVARGSVVGLLGPNGAGKTTALKSALGLLLPDAGTVSVMGVDVASDPKRAYRHVGAMLEGARNVYWRLTPRENLRFFASLQGLPQTEARAAYHDQLLETVDLADRAGDSLNDFSQGMKQKVALACTLARETPVVFLDEPTLGLDVEATRNLRERVRALADEEGRTVVLSSHDMDVVQAVCDRVVIMNEGRVVADDEVDSLVGLFRTREYAVTVDGSADTVRAALDGAFEPTAFRELAERTAFEVTVPDDRFYDLTDALRGAGLQVSSMSAVEPDLEEAFLRLTERGGETPRTAERVAPTPGPEGER</sequence>
<dbReference type="EMBL" id="CP104003">
    <property type="protein sequence ID" value="UWM55266.1"/>
    <property type="molecule type" value="Genomic_DNA"/>
</dbReference>
<evidence type="ECO:0000256" key="2">
    <source>
        <dbReference type="ARBA" id="ARBA00022448"/>
    </source>
</evidence>
<dbReference type="PANTHER" id="PTHR42711">
    <property type="entry name" value="ABC TRANSPORTER ATP-BINDING PROTEIN"/>
    <property type="match status" value="1"/>
</dbReference>
<dbReference type="InterPro" id="IPR003439">
    <property type="entry name" value="ABC_transporter-like_ATP-bd"/>
</dbReference>
<dbReference type="CDD" id="cd03230">
    <property type="entry name" value="ABC_DR_subfamily_A"/>
    <property type="match status" value="1"/>
</dbReference>
<reference evidence="7" key="1">
    <citation type="submission" date="2022-09" db="EMBL/GenBank/DDBJ databases">
        <title>Diverse halophilic archaea isolated from saline environments.</title>
        <authorList>
            <person name="Cui H.-L."/>
        </authorList>
    </citation>
    <scope>NUCLEOTIDE SEQUENCE</scope>
    <source>
        <strain evidence="7">ZS-35-S2</strain>
    </source>
</reference>
<dbReference type="SUPFAM" id="SSF52540">
    <property type="entry name" value="P-loop containing nucleoside triphosphate hydrolases"/>
    <property type="match status" value="1"/>
</dbReference>
<name>A0A9E7R3R5_9EURY</name>
<keyword evidence="8" id="KW-1185">Reference proteome</keyword>
<dbReference type="Pfam" id="PF00005">
    <property type="entry name" value="ABC_tran"/>
    <property type="match status" value="1"/>
</dbReference>
<dbReference type="GeneID" id="74941364"/>
<dbReference type="Gene3D" id="3.40.50.300">
    <property type="entry name" value="P-loop containing nucleotide triphosphate hydrolases"/>
    <property type="match status" value="1"/>
</dbReference>
<evidence type="ECO:0000313" key="8">
    <source>
        <dbReference type="Proteomes" id="UP001057580"/>
    </source>
</evidence>
<feature type="region of interest" description="Disordered" evidence="5">
    <location>
        <begin position="328"/>
        <end position="351"/>
    </location>
</feature>